<dbReference type="EMBL" id="LR796200">
    <property type="protein sequence ID" value="CAB4126661.1"/>
    <property type="molecule type" value="Genomic_DNA"/>
</dbReference>
<protein>
    <submittedName>
        <fullName evidence="1">Uncharacterized protein</fullName>
    </submittedName>
</protein>
<gene>
    <name evidence="1" type="ORF">UFOVP87_4</name>
</gene>
<accession>A0A6J5KX97</accession>
<name>A0A6J5KX97_9CAUD</name>
<reference evidence="1" key="1">
    <citation type="submission" date="2020-04" db="EMBL/GenBank/DDBJ databases">
        <authorList>
            <person name="Chiriac C."/>
            <person name="Salcher M."/>
            <person name="Ghai R."/>
            <person name="Kavagutti S V."/>
        </authorList>
    </citation>
    <scope>NUCLEOTIDE SEQUENCE</scope>
</reference>
<sequence length="99" mass="10949">MALVQDILLNDEDDLLIANGDFLVGYSDEQHLALITIMDLGHLKENPFLGIGINRKLGSSENPNVIKSISKQMYEADNYVVKSITMSGSLIENVDAERL</sequence>
<organism evidence="1">
    <name type="scientific">uncultured Caudovirales phage</name>
    <dbReference type="NCBI Taxonomy" id="2100421"/>
    <lineage>
        <taxon>Viruses</taxon>
        <taxon>Duplodnaviria</taxon>
        <taxon>Heunggongvirae</taxon>
        <taxon>Uroviricota</taxon>
        <taxon>Caudoviricetes</taxon>
        <taxon>Peduoviridae</taxon>
        <taxon>Maltschvirus</taxon>
        <taxon>Maltschvirus maltsch</taxon>
    </lineage>
</organism>
<proteinExistence type="predicted"/>
<evidence type="ECO:0000313" key="1">
    <source>
        <dbReference type="EMBL" id="CAB4126661.1"/>
    </source>
</evidence>